<organism evidence="1 2">
    <name type="scientific">Duganella zoogloeoides</name>
    <dbReference type="NCBI Taxonomy" id="75659"/>
    <lineage>
        <taxon>Bacteria</taxon>
        <taxon>Pseudomonadati</taxon>
        <taxon>Pseudomonadota</taxon>
        <taxon>Betaproteobacteria</taxon>
        <taxon>Burkholderiales</taxon>
        <taxon>Oxalobacteraceae</taxon>
        <taxon>Telluria group</taxon>
        <taxon>Duganella</taxon>
    </lineage>
</organism>
<reference evidence="1 2" key="1">
    <citation type="submission" date="2023-11" db="EMBL/GenBank/DDBJ databases">
        <title>MicrobeMod: A computational toolkit for identifying prokaryotic methylation and restriction-modification with nanopore sequencing.</title>
        <authorList>
            <person name="Crits-Christoph A."/>
            <person name="Kang S.C."/>
            <person name="Lee H."/>
            <person name="Ostrov N."/>
        </authorList>
    </citation>
    <scope>NUCLEOTIDE SEQUENCE [LARGE SCALE GENOMIC DNA]</scope>
    <source>
        <strain evidence="1 2">ATCC 25935</strain>
    </source>
</reference>
<sequence length="78" mass="9337">MKKSDLLVRFSMHRGLAASEREAHTDLLLLFSEEYPISSFEKWDTPLDQEWADSFFLRYRDDPECDLRWLLAGLWQVN</sequence>
<dbReference type="RefSeq" id="WP_154819784.1">
    <property type="nucleotide sequence ID" value="NZ_CP140152.1"/>
</dbReference>
<gene>
    <name evidence="1" type="ORF">SR858_10085</name>
</gene>
<dbReference type="Proteomes" id="UP001326110">
    <property type="component" value="Chromosome"/>
</dbReference>
<accession>A0ABZ0Y3L8</accession>
<evidence type="ECO:0008006" key="3">
    <source>
        <dbReference type="Google" id="ProtNLM"/>
    </source>
</evidence>
<evidence type="ECO:0000313" key="1">
    <source>
        <dbReference type="EMBL" id="WQH06646.1"/>
    </source>
</evidence>
<keyword evidence="2" id="KW-1185">Reference proteome</keyword>
<dbReference type="GeneID" id="43162514"/>
<protein>
    <recommendedName>
        <fullName evidence="3">FAD assembly factor SdhE</fullName>
    </recommendedName>
</protein>
<proteinExistence type="predicted"/>
<dbReference type="EMBL" id="CP140152">
    <property type="protein sequence ID" value="WQH06646.1"/>
    <property type="molecule type" value="Genomic_DNA"/>
</dbReference>
<name>A0ABZ0Y3L8_9BURK</name>
<evidence type="ECO:0000313" key="2">
    <source>
        <dbReference type="Proteomes" id="UP001326110"/>
    </source>
</evidence>